<feature type="region of interest" description="Disordered" evidence="1">
    <location>
        <begin position="135"/>
        <end position="172"/>
    </location>
</feature>
<evidence type="ECO:0000313" key="4">
    <source>
        <dbReference type="Proteomes" id="UP000268014"/>
    </source>
</evidence>
<gene>
    <name evidence="3" type="ORF">HPLM_LOCUS19519</name>
</gene>
<dbReference type="WBParaSite" id="HPLM_0001952701-mRNA-1">
    <property type="protein sequence ID" value="HPLM_0001952701-mRNA-1"/>
    <property type="gene ID" value="HPLM_0001952701"/>
</dbReference>
<evidence type="ECO:0000313" key="5">
    <source>
        <dbReference type="WBParaSite" id="HPLM_0001952701-mRNA-1"/>
    </source>
</evidence>
<sequence>MDSLILLCAGVLTYTCGESAGAAGILPIGSAESSHSSDWEVSGKRFGTASRKGSDEGSVQSAMSFSYKLIYVSRKYKMPSCHTLIDLKKAFNTVEVEAVIGALGNQSILTQYRVGGHVMRYSDDRWTGAATDCIPRDIQQPPGRPQCDGQTLHESADERNAEPRVPEARMTH</sequence>
<evidence type="ECO:0000256" key="1">
    <source>
        <dbReference type="SAM" id="MobiDB-lite"/>
    </source>
</evidence>
<dbReference type="OrthoDB" id="410104at2759"/>
<dbReference type="EMBL" id="UZAF01021383">
    <property type="protein sequence ID" value="VDO77741.1"/>
    <property type="molecule type" value="Genomic_DNA"/>
</dbReference>
<proteinExistence type="predicted"/>
<reference evidence="3 4" key="2">
    <citation type="submission" date="2018-11" db="EMBL/GenBank/DDBJ databases">
        <authorList>
            <consortium name="Pathogen Informatics"/>
        </authorList>
    </citation>
    <scope>NUCLEOTIDE SEQUENCE [LARGE SCALE GENOMIC DNA]</scope>
    <source>
        <strain evidence="3 4">MHpl1</strain>
    </source>
</reference>
<protein>
    <submittedName>
        <fullName evidence="5">MACPF domain-containing protein</fullName>
    </submittedName>
</protein>
<organism evidence="5">
    <name type="scientific">Haemonchus placei</name>
    <name type="common">Barber's pole worm</name>
    <dbReference type="NCBI Taxonomy" id="6290"/>
    <lineage>
        <taxon>Eukaryota</taxon>
        <taxon>Metazoa</taxon>
        <taxon>Ecdysozoa</taxon>
        <taxon>Nematoda</taxon>
        <taxon>Chromadorea</taxon>
        <taxon>Rhabditida</taxon>
        <taxon>Rhabditina</taxon>
        <taxon>Rhabditomorpha</taxon>
        <taxon>Strongyloidea</taxon>
        <taxon>Trichostrongylidae</taxon>
        <taxon>Haemonchus</taxon>
    </lineage>
</organism>
<dbReference type="AlphaFoldDB" id="A0A0N4X585"/>
<feature type="compositionally biased region" description="Basic and acidic residues" evidence="1">
    <location>
        <begin position="154"/>
        <end position="172"/>
    </location>
</feature>
<feature type="signal peptide" evidence="2">
    <location>
        <begin position="1"/>
        <end position="17"/>
    </location>
</feature>
<keyword evidence="2" id="KW-0732">Signal</keyword>
<feature type="chain" id="PRO_5043124375" evidence="2">
    <location>
        <begin position="18"/>
        <end position="172"/>
    </location>
</feature>
<name>A0A0N4X585_HAEPC</name>
<evidence type="ECO:0000313" key="3">
    <source>
        <dbReference type="EMBL" id="VDO77741.1"/>
    </source>
</evidence>
<dbReference type="Proteomes" id="UP000268014">
    <property type="component" value="Unassembled WGS sequence"/>
</dbReference>
<keyword evidence="4" id="KW-1185">Reference proteome</keyword>
<evidence type="ECO:0000256" key="2">
    <source>
        <dbReference type="SAM" id="SignalP"/>
    </source>
</evidence>
<accession>A0A0N4X585</accession>
<reference evidence="5" key="1">
    <citation type="submission" date="2017-02" db="UniProtKB">
        <authorList>
            <consortium name="WormBaseParasite"/>
        </authorList>
    </citation>
    <scope>IDENTIFICATION</scope>
</reference>